<keyword evidence="1" id="KW-0175">Coiled coil</keyword>
<reference evidence="4" key="2">
    <citation type="submission" date="2021-09" db="EMBL/GenBank/DDBJ databases">
        <authorList>
            <person name="Jia N."/>
            <person name="Wang J."/>
            <person name="Shi W."/>
            <person name="Du L."/>
            <person name="Sun Y."/>
            <person name="Zhan W."/>
            <person name="Jiang J."/>
            <person name="Wang Q."/>
            <person name="Zhang B."/>
            <person name="Ji P."/>
            <person name="Sakyi L.B."/>
            <person name="Cui X."/>
            <person name="Yuan T."/>
            <person name="Jiang B."/>
            <person name="Yang W."/>
            <person name="Lam T.T.-Y."/>
            <person name="Chang Q."/>
            <person name="Ding S."/>
            <person name="Wang X."/>
            <person name="Zhu J."/>
            <person name="Ruan X."/>
            <person name="Zhao L."/>
            <person name="Wei J."/>
            <person name="Que T."/>
            <person name="Du C."/>
            <person name="Cheng J."/>
            <person name="Dai P."/>
            <person name="Han X."/>
            <person name="Huang E."/>
            <person name="Gao Y."/>
            <person name="Liu J."/>
            <person name="Shao H."/>
            <person name="Ye R."/>
            <person name="Li L."/>
            <person name="Wei W."/>
            <person name="Wang X."/>
            <person name="Wang C."/>
            <person name="Huo Q."/>
            <person name="Li W."/>
            <person name="Guo W."/>
            <person name="Chen H."/>
            <person name="Chen S."/>
            <person name="Zhou L."/>
            <person name="Zhou L."/>
            <person name="Ni X."/>
            <person name="Tian J."/>
            <person name="Zhou Y."/>
            <person name="Sheng Y."/>
            <person name="Liu T."/>
            <person name="Pan Y."/>
            <person name="Xia L."/>
            <person name="Li J."/>
            <person name="Zhao F."/>
            <person name="Cao W."/>
        </authorList>
    </citation>
    <scope>NUCLEOTIDE SEQUENCE</scope>
    <source>
        <strain evidence="4">Rmic-2018</strain>
        <tissue evidence="4">Larvae</tissue>
    </source>
</reference>
<protein>
    <recommendedName>
        <fullName evidence="3">PiggyBac transposable element-derived protein domain-containing protein</fullName>
    </recommendedName>
</protein>
<evidence type="ECO:0000313" key="4">
    <source>
        <dbReference type="EMBL" id="KAH8024064.1"/>
    </source>
</evidence>
<evidence type="ECO:0000256" key="2">
    <source>
        <dbReference type="SAM" id="MobiDB-lite"/>
    </source>
</evidence>
<gene>
    <name evidence="4" type="ORF">HPB51_020822</name>
</gene>
<evidence type="ECO:0000259" key="3">
    <source>
        <dbReference type="Pfam" id="PF13843"/>
    </source>
</evidence>
<feature type="region of interest" description="Disordered" evidence="2">
    <location>
        <begin position="51"/>
        <end position="81"/>
    </location>
</feature>
<dbReference type="Pfam" id="PF13843">
    <property type="entry name" value="DDE_Tnp_1_7"/>
    <property type="match status" value="1"/>
</dbReference>
<dbReference type="EMBL" id="JABSTU010000008">
    <property type="protein sequence ID" value="KAH8024064.1"/>
    <property type="molecule type" value="Genomic_DNA"/>
</dbReference>
<name>A0A9J6DQD5_RHIMP</name>
<feature type="domain" description="PiggyBac transposable element-derived protein" evidence="3">
    <location>
        <begin position="557"/>
        <end position="663"/>
    </location>
</feature>
<dbReference type="AlphaFoldDB" id="A0A9J6DQD5"/>
<feature type="coiled-coil region" evidence="1">
    <location>
        <begin position="331"/>
        <end position="489"/>
    </location>
</feature>
<proteinExistence type="predicted"/>
<feature type="compositionally biased region" description="Acidic residues" evidence="2">
    <location>
        <begin position="59"/>
        <end position="72"/>
    </location>
</feature>
<feature type="compositionally biased region" description="Polar residues" evidence="2">
    <location>
        <begin position="140"/>
        <end position="152"/>
    </location>
</feature>
<comment type="caution">
    <text evidence="4">The sequence shown here is derived from an EMBL/GenBank/DDBJ whole genome shotgun (WGS) entry which is preliminary data.</text>
</comment>
<reference evidence="4" key="1">
    <citation type="journal article" date="2020" name="Cell">
        <title>Large-Scale Comparative Analyses of Tick Genomes Elucidate Their Genetic Diversity and Vector Capacities.</title>
        <authorList>
            <consortium name="Tick Genome and Microbiome Consortium (TIGMIC)"/>
            <person name="Jia N."/>
            <person name="Wang J."/>
            <person name="Shi W."/>
            <person name="Du L."/>
            <person name="Sun Y."/>
            <person name="Zhan W."/>
            <person name="Jiang J.F."/>
            <person name="Wang Q."/>
            <person name="Zhang B."/>
            <person name="Ji P."/>
            <person name="Bell-Sakyi L."/>
            <person name="Cui X.M."/>
            <person name="Yuan T.T."/>
            <person name="Jiang B.G."/>
            <person name="Yang W.F."/>
            <person name="Lam T.T."/>
            <person name="Chang Q.C."/>
            <person name="Ding S.J."/>
            <person name="Wang X.J."/>
            <person name="Zhu J.G."/>
            <person name="Ruan X.D."/>
            <person name="Zhao L."/>
            <person name="Wei J.T."/>
            <person name="Ye R.Z."/>
            <person name="Que T.C."/>
            <person name="Du C.H."/>
            <person name="Zhou Y.H."/>
            <person name="Cheng J.X."/>
            <person name="Dai P.F."/>
            <person name="Guo W.B."/>
            <person name="Han X.H."/>
            <person name="Huang E.J."/>
            <person name="Li L.F."/>
            <person name="Wei W."/>
            <person name="Gao Y.C."/>
            <person name="Liu J.Z."/>
            <person name="Shao H.Z."/>
            <person name="Wang X."/>
            <person name="Wang C.C."/>
            <person name="Yang T.C."/>
            <person name="Huo Q.B."/>
            <person name="Li W."/>
            <person name="Chen H.Y."/>
            <person name="Chen S.E."/>
            <person name="Zhou L.G."/>
            <person name="Ni X.B."/>
            <person name="Tian J.H."/>
            <person name="Sheng Y."/>
            <person name="Liu T."/>
            <person name="Pan Y.S."/>
            <person name="Xia L.Y."/>
            <person name="Li J."/>
            <person name="Zhao F."/>
            <person name="Cao W.C."/>
        </authorList>
    </citation>
    <scope>NUCLEOTIDE SEQUENCE</scope>
    <source>
        <strain evidence="4">Rmic-2018</strain>
    </source>
</reference>
<keyword evidence="5" id="KW-1185">Reference proteome</keyword>
<evidence type="ECO:0000313" key="5">
    <source>
        <dbReference type="Proteomes" id="UP000821866"/>
    </source>
</evidence>
<accession>A0A9J6DQD5</accession>
<dbReference type="PANTHER" id="PTHR46599:SF3">
    <property type="entry name" value="PIGGYBAC TRANSPOSABLE ELEMENT-DERIVED PROTEIN 4"/>
    <property type="match status" value="1"/>
</dbReference>
<dbReference type="VEuPathDB" id="VectorBase:LOC119172328"/>
<sequence length="684" mass="77729">MGQNLPEEYEEKLHSFQRFVLNLRHNNGYLLGQIGNAYQAPLYFDMPGTTTVEKGAKQDDDEFVESDEEEERGAEAANEYDSSRYIETMRQVNSTPSASVASGDSTPNPSTALMKAIANCNLNPNATAFELPLDNLATGSQSGDAQLPSSSTIEKRALPSAAATATRTDTGREVVVQKILSELPPKQLGESLILAVNSFRGPLSSETLASINSGLEHCKLCNKTGMQDLCVQVDQSAEYLEERDALLERCEMLTYENARIKEQYESALDCNMQTNSKHTVETSKYKEKIEELNKELQASLKYIWLSSFFFFLDASVFRMQMIVCMSVAASRQAAKKNKLESDAEIKKLQQERVKLMEENKLLKTSRNEDNIKETLEKAITEFTKMKSKCDELEETCLALEEASDSALERAKRAEIRILETALKWGLERFEQSKKHVQKVLKEMEGLKASLDPNSLAELVRKERLADLYMKEWKKEYEQFQRKVQDHIEKVEKGQALADLEVIDLPAKPDFEIDLDNVRQGCFAKSSTGYQVLTHKTAWCPSCSSAMECRASLLKGARFFLLFFTTEVLQTLRENTNKYTWMHILDRQTYTRRDGSWEEVVPLEMLRFIELILYIGVVDVPRLHMYWRKTGIFSGLLPPNIMKRDRFFALLAFLSVGDPENLAAAASGGKTWRVSWLLRHINLQS</sequence>
<dbReference type="SUPFAM" id="SSF58100">
    <property type="entry name" value="Bacterial hemolysins"/>
    <property type="match status" value="1"/>
</dbReference>
<dbReference type="PANTHER" id="PTHR46599">
    <property type="entry name" value="PIGGYBAC TRANSPOSABLE ELEMENT-DERIVED PROTEIN 4"/>
    <property type="match status" value="1"/>
</dbReference>
<dbReference type="InterPro" id="IPR029526">
    <property type="entry name" value="PGBD"/>
</dbReference>
<dbReference type="Proteomes" id="UP000821866">
    <property type="component" value="Chromosome 6"/>
</dbReference>
<feature type="region of interest" description="Disordered" evidence="2">
    <location>
        <begin position="140"/>
        <end position="169"/>
    </location>
</feature>
<organism evidence="4 5">
    <name type="scientific">Rhipicephalus microplus</name>
    <name type="common">Cattle tick</name>
    <name type="synonym">Boophilus microplus</name>
    <dbReference type="NCBI Taxonomy" id="6941"/>
    <lineage>
        <taxon>Eukaryota</taxon>
        <taxon>Metazoa</taxon>
        <taxon>Ecdysozoa</taxon>
        <taxon>Arthropoda</taxon>
        <taxon>Chelicerata</taxon>
        <taxon>Arachnida</taxon>
        <taxon>Acari</taxon>
        <taxon>Parasitiformes</taxon>
        <taxon>Ixodida</taxon>
        <taxon>Ixodoidea</taxon>
        <taxon>Ixodidae</taxon>
        <taxon>Rhipicephalinae</taxon>
        <taxon>Rhipicephalus</taxon>
        <taxon>Boophilus</taxon>
    </lineage>
</organism>
<evidence type="ECO:0000256" key="1">
    <source>
        <dbReference type="SAM" id="Coils"/>
    </source>
</evidence>